<dbReference type="InterPro" id="IPR000801">
    <property type="entry name" value="Esterase-like"/>
</dbReference>
<dbReference type="PANTHER" id="PTHR48098">
    <property type="entry name" value="ENTEROCHELIN ESTERASE-RELATED"/>
    <property type="match status" value="1"/>
</dbReference>
<reference evidence="1" key="2">
    <citation type="journal article" date="2021" name="PeerJ">
        <title>Extensive microbial diversity within the chicken gut microbiome revealed by metagenomics and culture.</title>
        <authorList>
            <person name="Gilroy R."/>
            <person name="Ravi A."/>
            <person name="Getino M."/>
            <person name="Pursley I."/>
            <person name="Horton D.L."/>
            <person name="Alikhan N.F."/>
            <person name="Baker D."/>
            <person name="Gharbi K."/>
            <person name="Hall N."/>
            <person name="Watson M."/>
            <person name="Adriaenssens E.M."/>
            <person name="Foster-Nyarko E."/>
            <person name="Jarju S."/>
            <person name="Secka A."/>
            <person name="Antonio M."/>
            <person name="Oren A."/>
            <person name="Chaudhuri R.R."/>
            <person name="La Ragione R."/>
            <person name="Hildebrand F."/>
            <person name="Pallen M.J."/>
        </authorList>
    </citation>
    <scope>NUCLEOTIDE SEQUENCE</scope>
    <source>
        <strain evidence="1">CHK189-12415</strain>
    </source>
</reference>
<evidence type="ECO:0000313" key="1">
    <source>
        <dbReference type="EMBL" id="HIR60155.1"/>
    </source>
</evidence>
<dbReference type="Gene3D" id="3.40.50.1820">
    <property type="entry name" value="alpha/beta hydrolase"/>
    <property type="match status" value="1"/>
</dbReference>
<reference evidence="1" key="1">
    <citation type="submission" date="2020-10" db="EMBL/GenBank/DDBJ databases">
        <authorList>
            <person name="Gilroy R."/>
        </authorList>
    </citation>
    <scope>NUCLEOTIDE SEQUENCE</scope>
    <source>
        <strain evidence="1">CHK189-12415</strain>
    </source>
</reference>
<dbReference type="Pfam" id="PF00756">
    <property type="entry name" value="Esterase"/>
    <property type="match status" value="1"/>
</dbReference>
<proteinExistence type="predicted"/>
<dbReference type="InterPro" id="IPR029058">
    <property type="entry name" value="AB_hydrolase_fold"/>
</dbReference>
<dbReference type="PANTHER" id="PTHR48098:SF1">
    <property type="entry name" value="DIACYLGLYCEROL ACYLTRANSFERASE_MYCOLYLTRANSFERASE AG85A"/>
    <property type="match status" value="1"/>
</dbReference>
<dbReference type="Proteomes" id="UP000824241">
    <property type="component" value="Unassembled WGS sequence"/>
</dbReference>
<dbReference type="InterPro" id="IPR050583">
    <property type="entry name" value="Mycobacterial_A85_antigen"/>
</dbReference>
<gene>
    <name evidence="1" type="ORF">IAB37_01050</name>
</gene>
<organism evidence="1 2">
    <name type="scientific">Candidatus Faecivivens stercoravium</name>
    <dbReference type="NCBI Taxonomy" id="2840803"/>
    <lineage>
        <taxon>Bacteria</taxon>
        <taxon>Bacillati</taxon>
        <taxon>Bacillota</taxon>
        <taxon>Clostridia</taxon>
        <taxon>Eubacteriales</taxon>
        <taxon>Oscillospiraceae</taxon>
        <taxon>Oscillospiraceae incertae sedis</taxon>
        <taxon>Candidatus Faecivivens</taxon>
    </lineage>
</organism>
<protein>
    <submittedName>
        <fullName evidence="1">Esterase family protein</fullName>
    </submittedName>
</protein>
<dbReference type="GO" id="GO:0016747">
    <property type="term" value="F:acyltransferase activity, transferring groups other than amino-acyl groups"/>
    <property type="evidence" value="ECO:0007669"/>
    <property type="project" value="TreeGrafter"/>
</dbReference>
<dbReference type="SUPFAM" id="SSF53474">
    <property type="entry name" value="alpha/beta-Hydrolases"/>
    <property type="match status" value="1"/>
</dbReference>
<sequence>MAKFTCNFISYTLKRTVDITVVIPSVTIPESMGMTLPEGQKPRHQKKDKYPVLYLLHGMGNNHAQWTGYTNVELFAEEKNIAVVMMSAENKSYVNIYGDNFFDFVSEELPDFVKEMFPISDRPEDTFIAGLSMGGFGTLVHGFSHPERFAAMGAFSAAVQLNPYSLAGGAGTEALEPNPDYDPLTLLKKDVAEGKKLPKLYIACGENDFLFEANKAFVEEIKGMGLPVETDFVPGYTHEWRFWNLEVEKFLNWIPRSDAFAGAKRQV</sequence>
<evidence type="ECO:0000313" key="2">
    <source>
        <dbReference type="Proteomes" id="UP000824241"/>
    </source>
</evidence>
<accession>A0A9D1DW97</accession>
<comment type="caution">
    <text evidence="1">The sequence shown here is derived from an EMBL/GenBank/DDBJ whole genome shotgun (WGS) entry which is preliminary data.</text>
</comment>
<dbReference type="EMBL" id="DVHA01000031">
    <property type="protein sequence ID" value="HIR60155.1"/>
    <property type="molecule type" value="Genomic_DNA"/>
</dbReference>
<name>A0A9D1DW97_9FIRM</name>
<dbReference type="AlphaFoldDB" id="A0A9D1DW97"/>